<dbReference type="Proteomes" id="UP000823773">
    <property type="component" value="Unassembled WGS sequence"/>
</dbReference>
<protein>
    <submittedName>
        <fullName evidence="1">Uncharacterized protein</fullName>
    </submittedName>
</protein>
<reference evidence="1" key="1">
    <citation type="submission" date="2021-03" db="EMBL/GenBank/DDBJ databases">
        <title>Genomic Encyclopedia of Type Strains, Phase IV (KMG-IV): sequencing the most valuable type-strain genomes for metagenomic binning, comparative biology and taxonomic classification.</title>
        <authorList>
            <person name="Goeker M."/>
        </authorList>
    </citation>
    <scope>NUCLEOTIDE SEQUENCE</scope>
    <source>
        <strain evidence="1">DSM 18131</strain>
    </source>
</reference>
<organism evidence="1 2">
    <name type="scientific">Ensifer adhaerens</name>
    <name type="common">Sinorhizobium morelense</name>
    <dbReference type="NCBI Taxonomy" id="106592"/>
    <lineage>
        <taxon>Bacteria</taxon>
        <taxon>Pseudomonadati</taxon>
        <taxon>Pseudomonadota</taxon>
        <taxon>Alphaproteobacteria</taxon>
        <taxon>Hyphomicrobiales</taxon>
        <taxon>Rhizobiaceae</taxon>
        <taxon>Sinorhizobium/Ensifer group</taxon>
        <taxon>Ensifer</taxon>
    </lineage>
</organism>
<gene>
    <name evidence="1" type="ORF">J2Z19_000205</name>
</gene>
<evidence type="ECO:0000313" key="2">
    <source>
        <dbReference type="Proteomes" id="UP000823773"/>
    </source>
</evidence>
<comment type="caution">
    <text evidence="1">The sequence shown here is derived from an EMBL/GenBank/DDBJ whole genome shotgun (WGS) entry which is preliminary data.</text>
</comment>
<accession>A0ACC5SNS2</accession>
<sequence>MAADGDFVQLADQWNARKGWDDYSNASIVHFTHAKPNTQECLHPEKATFLEYRRHTPWRKTRLQTRRDRRIRTLMLSVRKKWQRFRAASGFGAPSRVD</sequence>
<proteinExistence type="predicted"/>
<dbReference type="EMBL" id="JAGGJR010000001">
    <property type="protein sequence ID" value="MBP1870508.1"/>
    <property type="molecule type" value="Genomic_DNA"/>
</dbReference>
<evidence type="ECO:0000313" key="1">
    <source>
        <dbReference type="EMBL" id="MBP1870508.1"/>
    </source>
</evidence>
<keyword evidence="2" id="KW-1185">Reference proteome</keyword>
<name>A0ACC5SNS2_ENSAD</name>